<sequence length="678" mass="77602">MLKFTLGKTPKNGYVNGCLPPVVWDKKIPDTELNKFKKVVEEKYNLHFDSYWDFQRWSVENYENFWEEIWNYFGVITSKPYDKVVVKTGDGFLDYEWFPGARFNYAENLLRIRDDRVALIYYDETGYEETVTFAELFEEVKLYSAAFRKHGLQIGDTVACYMSNRKEAIFAMLATTSIGAIWGGPTPYYGSRASTNIIRKMEAKFLITIDHHLDMGKDYNLMENIPTIANSCPLLEKIIIIPSRNETKTKGISHIRNSYFLEDFLNSGRNPDGTVPDIIFEQLPFSHPICVNFTSGTTGLPKGPVHSAGVMITHFKNIALHYNLRNGDVALSPYPMGWTLWGSIVPCIALGVKLFLYCGSPYHVKDGRNIWDIFSQYKVKYALFVTSILDRLEKFQIVPRPELNLEHYQVQLIGGSPAKMQNFHFVHNKVKKDVFVGSQYGSTESFGCISGFDLNLPSYAGEIQAPALGMDVRCVDKNGCFVIGERGEAVIATPAPNFPLRLWKDDNNSILKETYLTKYPGVWYQNDECWVNPKTKGLIVIGRSDDTLIQNGDRFGAGDVYFAIHEMEEILDYICVNQNRSDGDSRAVLFVKLKEDCKFTPELKEKISKTIERELWIDCVPKVILEAPDIPYNLNNKRMERVVRQIVATNEVPQVNNIKNPDCLKFFCDIPELVKYDK</sequence>
<dbReference type="AlphaFoldDB" id="A0A087US04"/>
<dbReference type="GO" id="GO:0005524">
    <property type="term" value="F:ATP binding"/>
    <property type="evidence" value="ECO:0007669"/>
    <property type="project" value="UniProtKB-UniRule"/>
</dbReference>
<dbReference type="Pfam" id="PF00501">
    <property type="entry name" value="AMP-binding"/>
    <property type="match status" value="1"/>
</dbReference>
<dbReference type="NCBIfam" id="TIGR01217">
    <property type="entry name" value="ac_ac_CoA_syn"/>
    <property type="match status" value="1"/>
</dbReference>
<keyword evidence="7" id="KW-0443">Lipid metabolism</keyword>
<dbReference type="SUPFAM" id="SSF56801">
    <property type="entry name" value="Acetyl-CoA synthetase-like"/>
    <property type="match status" value="1"/>
</dbReference>
<dbReference type="GO" id="GO:0005829">
    <property type="term" value="C:cytosol"/>
    <property type="evidence" value="ECO:0007669"/>
    <property type="project" value="UniProtKB-SubCell"/>
</dbReference>
<keyword evidence="4 7" id="KW-0436">Ligase</keyword>
<dbReference type="STRING" id="407821.A0A087US04"/>
<evidence type="ECO:0000259" key="8">
    <source>
        <dbReference type="Pfam" id="PF00501"/>
    </source>
</evidence>
<keyword evidence="6 7" id="KW-0067">ATP-binding</keyword>
<dbReference type="Pfam" id="PF16177">
    <property type="entry name" value="ACAS_N"/>
    <property type="match status" value="1"/>
</dbReference>
<dbReference type="InterPro" id="IPR032387">
    <property type="entry name" value="ACAS_N"/>
</dbReference>
<comment type="similarity">
    <text evidence="1 7">Belongs to the ATP-dependent AMP-binding enzyme family.</text>
</comment>
<keyword evidence="11" id="KW-1185">Reference proteome</keyword>
<evidence type="ECO:0000259" key="9">
    <source>
        <dbReference type="Pfam" id="PF16177"/>
    </source>
</evidence>
<evidence type="ECO:0000256" key="7">
    <source>
        <dbReference type="RuleBase" id="RU367019"/>
    </source>
</evidence>
<feature type="domain" description="AMP-dependent synthetase/ligase" evidence="8">
    <location>
        <begin position="114"/>
        <end position="494"/>
    </location>
</feature>
<comment type="subcellular location">
    <subcellularLocation>
        <location evidence="7">Cytoplasm</location>
        <location evidence="7">Cytosol</location>
    </subcellularLocation>
</comment>
<dbReference type="PANTHER" id="PTHR42921">
    <property type="entry name" value="ACETOACETYL-COA SYNTHETASE"/>
    <property type="match status" value="1"/>
</dbReference>
<evidence type="ECO:0000256" key="6">
    <source>
        <dbReference type="ARBA" id="ARBA00022840"/>
    </source>
</evidence>
<evidence type="ECO:0000256" key="1">
    <source>
        <dbReference type="ARBA" id="ARBA00006432"/>
    </source>
</evidence>
<evidence type="ECO:0000256" key="3">
    <source>
        <dbReference type="ARBA" id="ARBA00015326"/>
    </source>
</evidence>
<keyword evidence="7" id="KW-0963">Cytoplasm</keyword>
<comment type="catalytic activity">
    <reaction evidence="7">
        <text>acetoacetate + ATP + CoA = acetoacetyl-CoA + AMP + diphosphate</text>
        <dbReference type="Rhea" id="RHEA:16117"/>
        <dbReference type="ChEBI" id="CHEBI:13705"/>
        <dbReference type="ChEBI" id="CHEBI:30616"/>
        <dbReference type="ChEBI" id="CHEBI:33019"/>
        <dbReference type="ChEBI" id="CHEBI:57286"/>
        <dbReference type="ChEBI" id="CHEBI:57287"/>
        <dbReference type="ChEBI" id="CHEBI:456215"/>
        <dbReference type="EC" id="6.2.1.16"/>
    </reaction>
</comment>
<dbReference type="Gene3D" id="3.30.300.30">
    <property type="match status" value="1"/>
</dbReference>
<dbReference type="InterPro" id="IPR005914">
    <property type="entry name" value="Acac_CoA_synth"/>
</dbReference>
<gene>
    <name evidence="10" type="ORF">X975_01815</name>
</gene>
<protein>
    <recommendedName>
        <fullName evidence="3 7">Acetoacetyl-CoA synthetase</fullName>
        <ecNumber evidence="2 7">6.2.1.16</ecNumber>
    </recommendedName>
</protein>
<dbReference type="GO" id="GO:0006631">
    <property type="term" value="P:fatty acid metabolic process"/>
    <property type="evidence" value="ECO:0007669"/>
    <property type="project" value="UniProtKB-UniRule"/>
</dbReference>
<dbReference type="OMA" id="WNISIGA"/>
<evidence type="ECO:0000256" key="4">
    <source>
        <dbReference type="ARBA" id="ARBA00022598"/>
    </source>
</evidence>
<comment type="function">
    <text evidence="7">Converts acetoacetate to acetoacetyl-CoA in the cytosol.</text>
</comment>
<dbReference type="Proteomes" id="UP000054359">
    <property type="component" value="Unassembled WGS sequence"/>
</dbReference>
<feature type="domain" description="Acetyl-coenzyme A synthetase N-terminal" evidence="9">
    <location>
        <begin position="51"/>
        <end position="108"/>
    </location>
</feature>
<dbReference type="EMBL" id="KK121296">
    <property type="protein sequence ID" value="KFM80143.1"/>
    <property type="molecule type" value="Genomic_DNA"/>
</dbReference>
<dbReference type="Gene3D" id="3.40.50.12780">
    <property type="entry name" value="N-terminal domain of ligase-like"/>
    <property type="match status" value="1"/>
</dbReference>
<dbReference type="InterPro" id="IPR042099">
    <property type="entry name" value="ANL_N_sf"/>
</dbReference>
<feature type="non-terminal residue" evidence="10">
    <location>
        <position position="678"/>
    </location>
</feature>
<dbReference type="InterPro" id="IPR020845">
    <property type="entry name" value="AMP-binding_CS"/>
</dbReference>
<dbReference type="EC" id="6.2.1.16" evidence="2 7"/>
<dbReference type="GO" id="GO:0030729">
    <property type="term" value="F:acetoacetate-CoA ligase activity"/>
    <property type="evidence" value="ECO:0007669"/>
    <property type="project" value="UniProtKB-UniRule"/>
</dbReference>
<organism evidence="10 11">
    <name type="scientific">Stegodyphus mimosarum</name>
    <name type="common">African social velvet spider</name>
    <dbReference type="NCBI Taxonomy" id="407821"/>
    <lineage>
        <taxon>Eukaryota</taxon>
        <taxon>Metazoa</taxon>
        <taxon>Ecdysozoa</taxon>
        <taxon>Arthropoda</taxon>
        <taxon>Chelicerata</taxon>
        <taxon>Arachnida</taxon>
        <taxon>Araneae</taxon>
        <taxon>Araneomorphae</taxon>
        <taxon>Entelegynae</taxon>
        <taxon>Eresoidea</taxon>
        <taxon>Eresidae</taxon>
        <taxon>Stegodyphus</taxon>
    </lineage>
</organism>
<evidence type="ECO:0000256" key="5">
    <source>
        <dbReference type="ARBA" id="ARBA00022741"/>
    </source>
</evidence>
<dbReference type="OrthoDB" id="6409605at2759"/>
<evidence type="ECO:0000313" key="11">
    <source>
        <dbReference type="Proteomes" id="UP000054359"/>
    </source>
</evidence>
<dbReference type="InterPro" id="IPR045851">
    <property type="entry name" value="AMP-bd_C_sf"/>
</dbReference>
<evidence type="ECO:0000256" key="2">
    <source>
        <dbReference type="ARBA" id="ARBA00012988"/>
    </source>
</evidence>
<accession>A0A087US04</accession>
<dbReference type="InterPro" id="IPR000873">
    <property type="entry name" value="AMP-dep_synth/lig_dom"/>
</dbReference>
<dbReference type="PANTHER" id="PTHR42921:SF1">
    <property type="entry name" value="ACETOACETYL-COA SYNTHETASE"/>
    <property type="match status" value="1"/>
</dbReference>
<reference evidence="10 11" key="1">
    <citation type="submission" date="2013-11" db="EMBL/GenBank/DDBJ databases">
        <title>Genome sequencing of Stegodyphus mimosarum.</title>
        <authorList>
            <person name="Bechsgaard J."/>
        </authorList>
    </citation>
    <scope>NUCLEOTIDE SEQUENCE [LARGE SCALE GENOMIC DNA]</scope>
</reference>
<dbReference type="PROSITE" id="PS00455">
    <property type="entry name" value="AMP_BINDING"/>
    <property type="match status" value="1"/>
</dbReference>
<name>A0A087US04_STEMI</name>
<evidence type="ECO:0000313" key="10">
    <source>
        <dbReference type="EMBL" id="KFM80143.1"/>
    </source>
</evidence>
<proteinExistence type="inferred from homology"/>
<keyword evidence="5 7" id="KW-0547">Nucleotide-binding</keyword>
<keyword evidence="7" id="KW-0276">Fatty acid metabolism</keyword>